<evidence type="ECO:0000313" key="14">
    <source>
        <dbReference type="Proteomes" id="UP001165090"/>
    </source>
</evidence>
<dbReference type="PANTHER" id="PTHR12497">
    <property type="entry name" value="TAZ PROTEIN TAFAZZIN"/>
    <property type="match status" value="1"/>
</dbReference>
<reference evidence="13 14" key="1">
    <citation type="journal article" date="2023" name="IScience">
        <title>Expanded male sex-determining region conserved during the evolution of homothallism in the green alga Volvox.</title>
        <authorList>
            <person name="Yamamoto K."/>
            <person name="Matsuzaki R."/>
            <person name="Mahakham W."/>
            <person name="Heman W."/>
            <person name="Sekimoto H."/>
            <person name="Kawachi M."/>
            <person name="Minakuchi Y."/>
            <person name="Toyoda A."/>
            <person name="Nozaki H."/>
        </authorList>
    </citation>
    <scope>NUCLEOTIDE SEQUENCE [LARGE SCALE GENOMIC DNA]</scope>
    <source>
        <strain evidence="13 14">NIES-4468</strain>
    </source>
</reference>
<evidence type="ECO:0000256" key="1">
    <source>
        <dbReference type="ARBA" id="ARBA00004137"/>
    </source>
</evidence>
<keyword evidence="8" id="KW-0472">Membrane</keyword>
<evidence type="ECO:0000256" key="2">
    <source>
        <dbReference type="ARBA" id="ARBA00010524"/>
    </source>
</evidence>
<keyword evidence="9" id="KW-0012">Acyltransferase</keyword>
<evidence type="ECO:0000256" key="5">
    <source>
        <dbReference type="ARBA" id="ARBA00022792"/>
    </source>
</evidence>
<dbReference type="PRINTS" id="PR00979">
    <property type="entry name" value="TAFAZZIN"/>
</dbReference>
<evidence type="ECO:0000256" key="4">
    <source>
        <dbReference type="ARBA" id="ARBA00022787"/>
    </source>
</evidence>
<comment type="caution">
    <text evidence="13">The sequence shown here is derived from an EMBL/GenBank/DDBJ whole genome shotgun (WGS) entry which is preliminary data.</text>
</comment>
<protein>
    <recommendedName>
        <fullName evidence="12">Phospholipid/glycerol acyltransferase domain-containing protein</fullName>
    </recommendedName>
</protein>
<dbReference type="CDD" id="cd07989">
    <property type="entry name" value="LPLAT_AGPAT-like"/>
    <property type="match status" value="1"/>
</dbReference>
<evidence type="ECO:0000256" key="7">
    <source>
        <dbReference type="ARBA" id="ARBA00023128"/>
    </source>
</evidence>
<evidence type="ECO:0000256" key="11">
    <source>
        <dbReference type="ARBA" id="ARBA00047906"/>
    </source>
</evidence>
<keyword evidence="6" id="KW-0443">Lipid metabolism</keyword>
<keyword evidence="14" id="KW-1185">Reference proteome</keyword>
<evidence type="ECO:0000313" key="13">
    <source>
        <dbReference type="EMBL" id="GLI69042.1"/>
    </source>
</evidence>
<organism evidence="13 14">
    <name type="scientific">Volvox africanus</name>
    <dbReference type="NCBI Taxonomy" id="51714"/>
    <lineage>
        <taxon>Eukaryota</taxon>
        <taxon>Viridiplantae</taxon>
        <taxon>Chlorophyta</taxon>
        <taxon>core chlorophytes</taxon>
        <taxon>Chlorophyceae</taxon>
        <taxon>CS clade</taxon>
        <taxon>Chlamydomonadales</taxon>
        <taxon>Volvocaceae</taxon>
        <taxon>Volvox</taxon>
    </lineage>
</organism>
<proteinExistence type="inferred from homology"/>
<evidence type="ECO:0000256" key="9">
    <source>
        <dbReference type="ARBA" id="ARBA00023315"/>
    </source>
</evidence>
<comment type="catalytic activity">
    <reaction evidence="11">
        <text>1'-[1,2-diacyl-sn-glycero-3-phospho],3'-[1-acyl-sn-glycero-3-phospho]-glycerol + a 1,2-diacyl-sn-glycero-3-phosphocholine = a cardiolipin + a 1-acyl-sn-glycero-3-phosphocholine</text>
        <dbReference type="Rhea" id="RHEA:33731"/>
        <dbReference type="ChEBI" id="CHEBI:57643"/>
        <dbReference type="ChEBI" id="CHEBI:58168"/>
        <dbReference type="ChEBI" id="CHEBI:62237"/>
        <dbReference type="ChEBI" id="CHEBI:64743"/>
    </reaction>
    <physiologicalReaction direction="left-to-right" evidence="11">
        <dbReference type="Rhea" id="RHEA:33732"/>
    </physiologicalReaction>
    <physiologicalReaction direction="right-to-left" evidence="11">
        <dbReference type="Rhea" id="RHEA:33733"/>
    </physiologicalReaction>
</comment>
<keyword evidence="3" id="KW-0808">Transferase</keyword>
<dbReference type="SMART" id="SM00563">
    <property type="entry name" value="PlsC"/>
    <property type="match status" value="1"/>
</dbReference>
<dbReference type="EMBL" id="BSDZ01000080">
    <property type="protein sequence ID" value="GLI69042.1"/>
    <property type="molecule type" value="Genomic_DNA"/>
</dbReference>
<gene>
    <name evidence="13" type="ORF">VaNZ11_013584</name>
</gene>
<evidence type="ECO:0000256" key="3">
    <source>
        <dbReference type="ARBA" id="ARBA00022679"/>
    </source>
</evidence>
<evidence type="ECO:0000259" key="12">
    <source>
        <dbReference type="SMART" id="SM00563"/>
    </source>
</evidence>
<dbReference type="Proteomes" id="UP001165090">
    <property type="component" value="Unassembled WGS sequence"/>
</dbReference>
<evidence type="ECO:0000256" key="8">
    <source>
        <dbReference type="ARBA" id="ARBA00023136"/>
    </source>
</evidence>
<dbReference type="InterPro" id="IPR002123">
    <property type="entry name" value="Plipid/glycerol_acylTrfase"/>
</dbReference>
<sequence length="560" mass="60278">MPPYSNLQLLKLQYKEFLRKTAAYHRGDGGDACAHTYYVERAWSEASFDDSFTKLSQVLTTVNLSEIRALYHARKERAKERLRQAFDAKVSRLGRYLIHGDDASTSGHSSVSVKQDVSLQAAATDQKVNQPRVLDTNNSGSNLQQLYGTDGLLRRTVLYLLGNAARAYMIHLNTTRVEGLETMTAALQRPASQALITVSNHVAALDDPLVVSVLLPEGSLERPESIRWTLCATDRCFRYQALVPLFRAAKVLPVVRGGGLEQPGMMAAESRLAAGEWVHIFPEGTRSPDGVTLGSVRKGIGRLVASLPADAPAPLVVPFVHRGMEDVMPRGAVMPAVGQQIDVLVGEPIAVADLLSAARAEGWPADRLHTAVASRVAHGLQDLRRRLDARRAGLPDAGPSAVEFPSSASVSGLDQFDLSDLALASRLRAERRRRGGMSATWERLKSRMALQHRTWATQGVAPAVDRAEAPAPCSGPVTSKIARIGLHSIGLGGPSAGLSMRAGVEVPYTLERVGLGMDAGALMQGTQKSVSVAEVRRVEGPWWLPSHAAGVRGGDPATAF</sequence>
<keyword evidence="7" id="KW-0496">Mitochondrion</keyword>
<comment type="similarity">
    <text evidence="2">Belongs to the taffazin family.</text>
</comment>
<evidence type="ECO:0000256" key="10">
    <source>
        <dbReference type="ARBA" id="ARBA00024323"/>
    </source>
</evidence>
<dbReference type="Pfam" id="PF01553">
    <property type="entry name" value="Acyltransferase"/>
    <property type="match status" value="1"/>
</dbReference>
<dbReference type="PANTHER" id="PTHR12497:SF0">
    <property type="entry name" value="TAFAZZIN"/>
    <property type="match status" value="1"/>
</dbReference>
<keyword evidence="5" id="KW-0999">Mitochondrion inner membrane</keyword>
<feature type="domain" description="Phospholipid/glycerol acyltransferase" evidence="12">
    <location>
        <begin position="195"/>
        <end position="324"/>
    </location>
</feature>
<keyword evidence="4" id="KW-1000">Mitochondrion outer membrane</keyword>
<name>A0ABQ5SGF7_9CHLO</name>
<evidence type="ECO:0000256" key="6">
    <source>
        <dbReference type="ARBA" id="ARBA00023098"/>
    </source>
</evidence>
<comment type="subcellular location">
    <subcellularLocation>
        <location evidence="1">Mitochondrion inner membrane</location>
        <topology evidence="1">Peripheral membrane protein</topology>
        <orientation evidence="1">Intermembrane side</orientation>
    </subcellularLocation>
    <subcellularLocation>
        <location evidence="10">Mitochondrion outer membrane</location>
        <topology evidence="10">Peripheral membrane protein</topology>
        <orientation evidence="10">Intermembrane side</orientation>
    </subcellularLocation>
</comment>
<dbReference type="InterPro" id="IPR000872">
    <property type="entry name" value="Tafazzin"/>
</dbReference>
<accession>A0ABQ5SGF7</accession>
<dbReference type="SUPFAM" id="SSF69593">
    <property type="entry name" value="Glycerol-3-phosphate (1)-acyltransferase"/>
    <property type="match status" value="1"/>
</dbReference>